<keyword evidence="2" id="KW-1185">Reference proteome</keyword>
<dbReference type="PANTHER" id="PTHR12941">
    <property type="entry name" value="ER MEMBRANE PROTEIN COMPLEX"/>
    <property type="match status" value="1"/>
</dbReference>
<dbReference type="InParanoid" id="C5LGE9"/>
<dbReference type="Proteomes" id="UP000007800">
    <property type="component" value="Unassembled WGS sequence"/>
</dbReference>
<dbReference type="CDD" id="cd08060">
    <property type="entry name" value="MPN_UPF0172"/>
    <property type="match status" value="1"/>
</dbReference>
<organism evidence="2">
    <name type="scientific">Perkinsus marinus (strain ATCC 50983 / TXsc)</name>
    <dbReference type="NCBI Taxonomy" id="423536"/>
    <lineage>
        <taxon>Eukaryota</taxon>
        <taxon>Sar</taxon>
        <taxon>Alveolata</taxon>
        <taxon>Perkinsozoa</taxon>
        <taxon>Perkinsea</taxon>
        <taxon>Perkinsida</taxon>
        <taxon>Perkinsidae</taxon>
        <taxon>Perkinsus</taxon>
    </lineage>
</organism>
<dbReference type="FunCoup" id="C5LGE9">
    <property type="interactions" value="530"/>
</dbReference>
<protein>
    <submittedName>
        <fullName evidence="1">Neighbor of COX4, putative</fullName>
    </submittedName>
</protein>
<reference evidence="1 2" key="1">
    <citation type="submission" date="2008-07" db="EMBL/GenBank/DDBJ databases">
        <authorList>
            <person name="El-Sayed N."/>
            <person name="Caler E."/>
            <person name="Inman J."/>
            <person name="Amedeo P."/>
            <person name="Hass B."/>
            <person name="Wortman J."/>
        </authorList>
    </citation>
    <scope>NUCLEOTIDE SEQUENCE [LARGE SCALE GENOMIC DNA]</scope>
    <source>
        <strain evidence="2">ATCC 50983 / TXsc</strain>
    </source>
</reference>
<dbReference type="Pfam" id="PF03665">
    <property type="entry name" value="UPF0172"/>
    <property type="match status" value="1"/>
</dbReference>
<dbReference type="GO" id="GO:0072546">
    <property type="term" value="C:EMC complex"/>
    <property type="evidence" value="ECO:0007669"/>
    <property type="project" value="InterPro"/>
</dbReference>
<proteinExistence type="predicted"/>
<sequence length="183" mass="20147">MSPTKQTFTLEAYAKPQLHAVKHQQDDVIGLLLGSSEDTIKEAVPLFHCGIVSTPMIKLALSLVETYCDKKKLKILAVYTSSAKPGPVVRQIAEVLGKYGSIIVYIMQVRSKKVTLTGYSADGLRKESPDCSVEIPEGSDDKVIEMISASRYVDVYDLDDHLHDPSRDIFDYNISGIATVALE</sequence>
<dbReference type="GeneID" id="9045604"/>
<dbReference type="RefSeq" id="XP_002772380.1">
    <property type="nucleotide sequence ID" value="XM_002772334.1"/>
</dbReference>
<dbReference type="EMBL" id="GG681826">
    <property type="protein sequence ID" value="EER04196.1"/>
    <property type="molecule type" value="Genomic_DNA"/>
</dbReference>
<dbReference type="InterPro" id="IPR005366">
    <property type="entry name" value="EMC8/9"/>
</dbReference>
<gene>
    <name evidence="1" type="ORF">Pmar_PMAR013969</name>
</gene>
<evidence type="ECO:0000313" key="1">
    <source>
        <dbReference type="EMBL" id="EER04196.1"/>
    </source>
</evidence>
<evidence type="ECO:0000313" key="2">
    <source>
        <dbReference type="Proteomes" id="UP000007800"/>
    </source>
</evidence>
<name>C5LGE9_PERM5</name>
<dbReference type="OrthoDB" id="194468at2759"/>
<dbReference type="OMA" id="QLHAVKH"/>
<dbReference type="PANTHER" id="PTHR12941:SF10">
    <property type="entry name" value="ER MEMBRANE PROTEIN COMPLEX SUBUNIT 8_9 HOMOLOG"/>
    <property type="match status" value="1"/>
</dbReference>
<dbReference type="AlphaFoldDB" id="C5LGE9"/>
<accession>C5LGE9</accession>